<feature type="domain" description="Nudix hydrolase" evidence="2">
    <location>
        <begin position="1"/>
        <end position="112"/>
    </location>
</feature>
<evidence type="ECO:0000259" key="2">
    <source>
        <dbReference type="PROSITE" id="PS51462"/>
    </source>
</evidence>
<dbReference type="PROSITE" id="PS00893">
    <property type="entry name" value="NUDIX_BOX"/>
    <property type="match status" value="1"/>
</dbReference>
<dbReference type="CDD" id="cd02883">
    <property type="entry name" value="NUDIX_Hydrolase"/>
    <property type="match status" value="1"/>
</dbReference>
<reference evidence="4" key="1">
    <citation type="submission" date="2017-09" db="EMBL/GenBank/DDBJ databases">
        <title>Depth-based differentiation of microbial function through sediment-hosted aquifers and enrichment of novel symbionts in the deep terrestrial subsurface.</title>
        <authorList>
            <person name="Probst A.J."/>
            <person name="Ladd B."/>
            <person name="Jarett J.K."/>
            <person name="Geller-Mcgrath D.E."/>
            <person name="Sieber C.M.K."/>
            <person name="Emerson J.B."/>
            <person name="Anantharaman K."/>
            <person name="Thomas B.C."/>
            <person name="Malmstrom R."/>
            <person name="Stieglmeier M."/>
            <person name="Klingl A."/>
            <person name="Woyke T."/>
            <person name="Ryan C.M."/>
            <person name="Banfield J.F."/>
        </authorList>
    </citation>
    <scope>NUCLEOTIDE SEQUENCE [LARGE SCALE GENOMIC DNA]</scope>
</reference>
<evidence type="ECO:0000313" key="4">
    <source>
        <dbReference type="Proteomes" id="UP000228920"/>
    </source>
</evidence>
<dbReference type="PROSITE" id="PS51462">
    <property type="entry name" value="NUDIX"/>
    <property type="match status" value="1"/>
</dbReference>
<gene>
    <name evidence="3" type="ORF">COY32_01050</name>
</gene>
<dbReference type="GO" id="GO:0016787">
    <property type="term" value="F:hydrolase activity"/>
    <property type="evidence" value="ECO:0007669"/>
    <property type="project" value="UniProtKB-KW"/>
</dbReference>
<evidence type="ECO:0000313" key="3">
    <source>
        <dbReference type="EMBL" id="PIZ47861.1"/>
    </source>
</evidence>
<accession>A0A2M7TLC3</accession>
<dbReference type="InterPro" id="IPR020084">
    <property type="entry name" value="NUDIX_hydrolase_CS"/>
</dbReference>
<dbReference type="Gene3D" id="3.90.79.10">
    <property type="entry name" value="Nucleoside Triphosphate Pyrophosphohydrolase"/>
    <property type="match status" value="1"/>
</dbReference>
<dbReference type="InterPro" id="IPR000086">
    <property type="entry name" value="NUDIX_hydrolase_dom"/>
</dbReference>
<dbReference type="EMBL" id="PFNL01000026">
    <property type="protein sequence ID" value="PIZ47861.1"/>
    <property type="molecule type" value="Genomic_DNA"/>
</dbReference>
<sequence length="135" mass="15562">MRSHSKISLFWSSYMSGKVDYGETILEAASRELKEETGLSGDPTIVALKHYVVFDKKSNNLLEDKFMFLCLVENPAGDICGSQEGKYEWVKETNLQNYVTNPFEDYTAFNAQIDLIKNYNGTMNFSENRHYSEKF</sequence>
<comment type="caution">
    <text evidence="3">The sequence shown here is derived from an EMBL/GenBank/DDBJ whole genome shotgun (WGS) entry which is preliminary data.</text>
</comment>
<dbReference type="Pfam" id="PF00293">
    <property type="entry name" value="NUDIX"/>
    <property type="match status" value="1"/>
</dbReference>
<dbReference type="SUPFAM" id="SSF55811">
    <property type="entry name" value="Nudix"/>
    <property type="match status" value="1"/>
</dbReference>
<name>A0A2M7TLC3_UNCKA</name>
<evidence type="ECO:0000256" key="1">
    <source>
        <dbReference type="ARBA" id="ARBA00022801"/>
    </source>
</evidence>
<organism evidence="3 4">
    <name type="scientific">candidate division WWE3 bacterium CG_4_10_14_0_2_um_filter_41_14</name>
    <dbReference type="NCBI Taxonomy" id="1975072"/>
    <lineage>
        <taxon>Bacteria</taxon>
        <taxon>Katanobacteria</taxon>
    </lineage>
</organism>
<proteinExistence type="predicted"/>
<dbReference type="AlphaFoldDB" id="A0A2M7TLC3"/>
<protein>
    <recommendedName>
        <fullName evidence="2">Nudix hydrolase domain-containing protein</fullName>
    </recommendedName>
</protein>
<dbReference type="Proteomes" id="UP000228920">
    <property type="component" value="Unassembled WGS sequence"/>
</dbReference>
<dbReference type="InterPro" id="IPR015797">
    <property type="entry name" value="NUDIX_hydrolase-like_dom_sf"/>
</dbReference>
<keyword evidence="1" id="KW-0378">Hydrolase</keyword>